<dbReference type="Gene3D" id="2.180.10.10">
    <property type="entry name" value="RHS repeat-associated core"/>
    <property type="match status" value="1"/>
</dbReference>
<feature type="transmembrane region" description="Helical" evidence="6">
    <location>
        <begin position="2394"/>
        <end position="2415"/>
    </location>
</feature>
<keyword evidence="6" id="KW-0812">Transmembrane</keyword>
<evidence type="ECO:0000256" key="6">
    <source>
        <dbReference type="SAM" id="Phobius"/>
    </source>
</evidence>
<dbReference type="InterPro" id="IPR028994">
    <property type="entry name" value="Integrin_alpha_N"/>
</dbReference>
<evidence type="ECO:0000259" key="7">
    <source>
        <dbReference type="Pfam" id="PF12255"/>
    </source>
</evidence>
<dbReference type="Proteomes" id="UP000198362">
    <property type="component" value="Unassembled WGS sequence"/>
</dbReference>
<keyword evidence="3" id="KW-0732">Signal</keyword>
<dbReference type="PANTHER" id="PTHR32305">
    <property type="match status" value="1"/>
</dbReference>
<dbReference type="GO" id="GO:0005737">
    <property type="term" value="C:cytoplasm"/>
    <property type="evidence" value="ECO:0007669"/>
    <property type="project" value="InterPro"/>
</dbReference>
<evidence type="ECO:0000256" key="3">
    <source>
        <dbReference type="ARBA" id="ARBA00022729"/>
    </source>
</evidence>
<dbReference type="InterPro" id="IPR022045">
    <property type="entry name" value="TcdB_toxin_mid/N"/>
</dbReference>
<dbReference type="PRINTS" id="PR01341">
    <property type="entry name" value="SALSPVBPROT"/>
</dbReference>
<keyword evidence="2" id="KW-0964">Secreted</keyword>
<evidence type="ECO:0000256" key="5">
    <source>
        <dbReference type="SAM" id="MobiDB-lite"/>
    </source>
</evidence>
<feature type="domain" description="Insecticide toxin TcdB middle/C-terminal" evidence="7">
    <location>
        <begin position="842"/>
        <end position="953"/>
    </location>
</feature>
<dbReference type="InterPro" id="IPR003284">
    <property type="entry name" value="Sal_SpvB"/>
</dbReference>
<feature type="domain" description="Insecticide toxin TcdB middle/N-terminal" evidence="8">
    <location>
        <begin position="650"/>
        <end position="797"/>
    </location>
</feature>
<dbReference type="InterPro" id="IPR050708">
    <property type="entry name" value="T6SS_VgrG/RHS"/>
</dbReference>
<proteinExistence type="predicted"/>
<accession>A0A239N486</accession>
<feature type="transmembrane region" description="Helical" evidence="6">
    <location>
        <begin position="2333"/>
        <end position="2354"/>
    </location>
</feature>
<dbReference type="Pfam" id="PF03534">
    <property type="entry name" value="SpvB"/>
    <property type="match status" value="1"/>
</dbReference>
<gene>
    <name evidence="9" type="ORF">SAMN05421812_107247</name>
</gene>
<keyword evidence="4" id="KW-0843">Virulence</keyword>
<reference evidence="9 10" key="1">
    <citation type="submission" date="2017-06" db="EMBL/GenBank/DDBJ databases">
        <authorList>
            <person name="Kim H.J."/>
            <person name="Triplett B.A."/>
        </authorList>
    </citation>
    <scope>NUCLEOTIDE SEQUENCE [LARGE SCALE GENOMIC DNA]</scope>
    <source>
        <strain evidence="9 10">CGMCC 4.5593</strain>
    </source>
</reference>
<dbReference type="Pfam" id="PF12255">
    <property type="entry name" value="TcdB_toxin_midC"/>
    <property type="match status" value="1"/>
</dbReference>
<name>A0A239N486_9ACTN</name>
<dbReference type="Pfam" id="PF13517">
    <property type="entry name" value="FG-GAP_3"/>
    <property type="match status" value="1"/>
</dbReference>
<keyword evidence="10" id="KW-1185">Reference proteome</keyword>
<dbReference type="InterPro" id="IPR022044">
    <property type="entry name" value="TcdB_toxin_mid/C"/>
</dbReference>
<dbReference type="EMBL" id="FZPH01000007">
    <property type="protein sequence ID" value="SNT49761.1"/>
    <property type="molecule type" value="Genomic_DNA"/>
</dbReference>
<evidence type="ECO:0000256" key="1">
    <source>
        <dbReference type="ARBA" id="ARBA00004613"/>
    </source>
</evidence>
<dbReference type="GO" id="GO:0005576">
    <property type="term" value="C:extracellular region"/>
    <property type="evidence" value="ECO:0007669"/>
    <property type="project" value="UniProtKB-SubCell"/>
</dbReference>
<dbReference type="OrthoDB" id="291011at2"/>
<evidence type="ECO:0000313" key="10">
    <source>
        <dbReference type="Proteomes" id="UP000198362"/>
    </source>
</evidence>
<dbReference type="SUPFAM" id="SSF69318">
    <property type="entry name" value="Integrin alpha N-terminal domain"/>
    <property type="match status" value="1"/>
</dbReference>
<keyword evidence="6" id="KW-1133">Transmembrane helix</keyword>
<comment type="subcellular location">
    <subcellularLocation>
        <location evidence="1">Secreted</location>
    </subcellularLocation>
</comment>
<keyword evidence="6" id="KW-0472">Membrane</keyword>
<protein>
    <submittedName>
        <fullName evidence="9">RHS repeat-associated core domain-containing protein</fullName>
    </submittedName>
</protein>
<evidence type="ECO:0000256" key="2">
    <source>
        <dbReference type="ARBA" id="ARBA00022525"/>
    </source>
</evidence>
<feature type="compositionally biased region" description="Low complexity" evidence="5">
    <location>
        <begin position="1"/>
        <end position="22"/>
    </location>
</feature>
<evidence type="ECO:0000259" key="8">
    <source>
        <dbReference type="Pfam" id="PF12256"/>
    </source>
</evidence>
<evidence type="ECO:0000313" key="9">
    <source>
        <dbReference type="EMBL" id="SNT49761.1"/>
    </source>
</evidence>
<evidence type="ECO:0000256" key="4">
    <source>
        <dbReference type="ARBA" id="ARBA00023026"/>
    </source>
</evidence>
<sequence>MAARGSSSSAPPPAADAGGRPPVSGPLGGGGLRGLGETFAANAVTGTATLSVPLAVSPGRGVDPELSLTYDSGAGQGPFGLGWHLTLPAITRRTDRGVPRYDDGAESDVFVLSGAEDLVPVPADDVRTVDHVDYRVRRYRPRVEGLFARIERWTRTTDAAVTFWRSISRDNITTWYGRTAESRIFDPADDRRIFSWLACESHDDKGNALAIGYRAEDPVNVPVADVHERHRTDADRTANRYPQRVRYGNTVPYFPVLSPDAPWPAAPGEWLFEVVLDYGDHDPEAPTPDPVAAPGWPCRPDPFSSYRSGFELRTYRRCQRVLMFHRFPELGDEPCLVRSTELSYTQAGAAEFTQLAGVTQAGHRGDPVAGYATKALPAVTFDYAPATLDPTVRTVPGGPAHAGAVWVDLDSEGAPGLLTRHRGAWHYQRNLSLADGSREPRFAARTAVDPAPTGIVDGTLVDLAGDGDLDLVRSSGFAPRTGPRDWGPFVPFPAAPTDPPPQLVDLTGDGTADLVLLDGERLRWHQALGAGTFDPARSGAIPDGGAPATVRFADVTGDGMPDLVAVGNGTACYWPNLGHGRFGSKVTMADAPWFDAPDLFDPDRLLLVDADGSGLVDAVYLAGDGARLYVNRSGDGWSPATAIPAVPGGARAVDLLGTGTPCLVWSEPRSPDTPLRYVDLLADGKPHLLTGYANGTGLSVEIAYQPSTFFARTDAAQGRPWRSRLPFPVHCVHRVTVSDAVRDVAFTSETSYHDGHYDPVEREFRGFARVDQLDTADYTGDDLDQAPVLTRTWYHTGLPPAPGEPLLHRRRDEYFANPTVAEHALPEPFLPTDLTAGEYREACRALKGALLRQEVYGLDGTPDAAAPYTATEATHAVDLVQERGANRHACFLVTAAETISYQYDRDPADPRTAHTLVLETDELGLVVRSADVAYPRHGTHPDVPPTTALAQAARYIAVTEHDHTADRDEPDAHRIRVAYETRAYELHDHTNPATGYLTADAIRTALDEATDIDYAATPGGATVRRLLTRSQNVFLTDDLAGPAALGVLPKLALGHESYQLALTAKLVTDVYGAQVTDSDLTAAGYVHRGDDDWWVPSGHAVYDTDAQDHFYQPRGFRDARGAETSVERLHDLLVTTTTDPLQTVNTAEYDLRLLAPDLATDGNGNRVAIEYDELGIAVATAALGKTGLDSLADPTIRIEYDLFRWQTTGEPNVVRTYQRERHGAANTGWQERHTHLDGAGTPLMVKTPAPPGPGGEPRWIGSGRTVLNNKGAVVRQFEPYFATTADYDSTAVGVSARTTYDPIGRVVRIDLPDGTIERQEHGAWRSARFDGNDTVLDSTWYAERGSPDPAGPEPTDPQERAAWLAAAHAGTPATTHTDPLGRVVLAVEDAGAEGLRYGRIELDLSGRFRSRYDARDRLVDSATTDLLGATLWSESAERGARWALHDVLGNPVRVWDEHDRVFETSYDELHRPLAVRCTDAVAGELAVSRVVYGERHPQAADRNLVGRVYQAYDQVGVATVERYDVDGNPEEVGRRFALSGTSTVDWDPIATLTGVTAIANAAAPLLEARSYDVGCAYDALGRPLWTRLPEGTFVEPTYDVANRLSALTAQIRGQGAARPFLTGQTYNARGQRLTAHHGNGVLTDRGYDPLTFRLAGVVTRREADSETQALQRLAYTYDPVGNVTHVSDAAQQTHFFGGAEVGPDLAFTYDPLYQLRTATGREHATAAQPDAGDIAGRPLPHPNDVAAVRRYTETFGYDGLGNLTSVRHTAGPTTWVRRYRYRYEDDPADRTNRLAATSVPGDDPAGPYSALYDYDDYGNMSALPHLPELTWSVLDQLQSADLGGGGTAFYAYGPGGQRMRTVIQRGGLTVERRFLGPVEYYQEWMNGVLRLERQTVHISDEAGRIAQVDTTTVDTTTPGAPVGTSVIRYQYGNHLGSAVVETDVAGLPISYEEYHPFGTTAYRSSQPSADLSLKRYRFAGQHLDAETGLYRMGVRYYAPWLGRWTSPDPAGLADGTNLFRYCDNDPVGSIDPSGTQSTDFHVVQPGTYTGNESFEELREAAGKVSGYAFDPTLTPENYRERWEPGVDGGNGGWNILVETGSSGEGESSAGSGFIPRGALQPPPEAPLYKVSPTAPIDLPQAPAGTNFRNAESAGRTNARTYYANQGHVWANGEQAQHYLKWREGQRTNLDPNITNDPRRMGPIQSYNKNSGGQTWNGNGSTFRNPHKWADRGLYFDYYRRIQQRWGKAITERVAHAEAGRAVQRDITGSPGPRLPYIWLPTALTFGGNTALTLTRGLVPYVAEAEAVLLGGSIWAYGHGYAAAGSALGTAGAYVAPAAGGFVAGSFVGGTAGAVVRANGGGRGAQILAGVASGMAAGALVGALIGTVLPGAGNVAGWVIGGVVGAVAGGIGGLIATW</sequence>
<dbReference type="PANTHER" id="PTHR32305:SF15">
    <property type="entry name" value="PROTEIN RHSA-RELATED"/>
    <property type="match status" value="1"/>
</dbReference>
<dbReference type="NCBIfam" id="TIGR03696">
    <property type="entry name" value="Rhs_assc_core"/>
    <property type="match status" value="1"/>
</dbReference>
<organism evidence="9 10">
    <name type="scientific">Asanoa hainanensis</name>
    <dbReference type="NCBI Taxonomy" id="560556"/>
    <lineage>
        <taxon>Bacteria</taxon>
        <taxon>Bacillati</taxon>
        <taxon>Actinomycetota</taxon>
        <taxon>Actinomycetes</taxon>
        <taxon>Micromonosporales</taxon>
        <taxon>Micromonosporaceae</taxon>
        <taxon>Asanoa</taxon>
    </lineage>
</organism>
<feature type="region of interest" description="Disordered" evidence="5">
    <location>
        <begin position="1"/>
        <end position="31"/>
    </location>
</feature>
<dbReference type="InterPro" id="IPR013517">
    <property type="entry name" value="FG-GAP"/>
</dbReference>
<dbReference type="Pfam" id="PF12256">
    <property type="entry name" value="TcdB_toxin_midN"/>
    <property type="match status" value="1"/>
</dbReference>
<dbReference type="InterPro" id="IPR022385">
    <property type="entry name" value="Rhs_assc_core"/>
</dbReference>
<dbReference type="RefSeq" id="WP_089250849.1">
    <property type="nucleotide sequence ID" value="NZ_FZPH01000007.1"/>
</dbReference>
<feature type="transmembrane region" description="Helical" evidence="6">
    <location>
        <begin position="2366"/>
        <end position="2388"/>
    </location>
</feature>